<proteinExistence type="predicted"/>
<dbReference type="EMBL" id="DXAJ01000070">
    <property type="protein sequence ID" value="HJA02644.1"/>
    <property type="molecule type" value="Genomic_DNA"/>
</dbReference>
<dbReference type="GO" id="GO:0032259">
    <property type="term" value="P:methylation"/>
    <property type="evidence" value="ECO:0007669"/>
    <property type="project" value="UniProtKB-KW"/>
</dbReference>
<accession>A0A9D2H2M0</accession>
<dbReference type="SUPFAM" id="SSF53335">
    <property type="entry name" value="S-adenosyl-L-methionine-dependent methyltransferases"/>
    <property type="match status" value="1"/>
</dbReference>
<dbReference type="GO" id="GO:0008757">
    <property type="term" value="F:S-adenosylmethionine-dependent methyltransferase activity"/>
    <property type="evidence" value="ECO:0007669"/>
    <property type="project" value="TreeGrafter"/>
</dbReference>
<dbReference type="Pfam" id="PF01596">
    <property type="entry name" value="Methyltransf_3"/>
    <property type="match status" value="1"/>
</dbReference>
<evidence type="ECO:0000256" key="1">
    <source>
        <dbReference type="ARBA" id="ARBA00022603"/>
    </source>
</evidence>
<sequence length="198" mass="22346">MDERFSELYALREEAKKGRDPTAPDETLSYLLSAVRERAPERILEIGAAEGLTSCAMLLTEPKARLTAIERDAERASKARENFRRFGVEARAVLHEGDAGEILPLLEGEYDLIFLDGPKVQYRRYFSDCKRLLKKGGVLLSDDVLLFGWVDGSVPVPHKRKMLVEHIREYLELLKSDPDFETEVLPIGEGLAVSVKKT</sequence>
<dbReference type="CDD" id="cd02440">
    <property type="entry name" value="AdoMet_MTases"/>
    <property type="match status" value="1"/>
</dbReference>
<evidence type="ECO:0000256" key="2">
    <source>
        <dbReference type="ARBA" id="ARBA00022679"/>
    </source>
</evidence>
<dbReference type="InterPro" id="IPR029063">
    <property type="entry name" value="SAM-dependent_MTases_sf"/>
</dbReference>
<dbReference type="InterPro" id="IPR050362">
    <property type="entry name" value="Cation-dep_OMT"/>
</dbReference>
<name>A0A9D2H2M0_9FIRM</name>
<reference evidence="4" key="1">
    <citation type="journal article" date="2021" name="PeerJ">
        <title>Extensive microbial diversity within the chicken gut microbiome revealed by metagenomics and culture.</title>
        <authorList>
            <person name="Gilroy R."/>
            <person name="Ravi A."/>
            <person name="Getino M."/>
            <person name="Pursley I."/>
            <person name="Horton D.L."/>
            <person name="Alikhan N.F."/>
            <person name="Baker D."/>
            <person name="Gharbi K."/>
            <person name="Hall N."/>
            <person name="Watson M."/>
            <person name="Adriaenssens E.M."/>
            <person name="Foster-Nyarko E."/>
            <person name="Jarju S."/>
            <person name="Secka A."/>
            <person name="Antonio M."/>
            <person name="Oren A."/>
            <person name="Chaudhuri R.R."/>
            <person name="La Ragione R."/>
            <person name="Hildebrand F."/>
            <person name="Pallen M.J."/>
        </authorList>
    </citation>
    <scope>NUCLEOTIDE SEQUENCE</scope>
    <source>
        <strain evidence="4">CHK156-179</strain>
    </source>
</reference>
<dbReference type="GO" id="GO:0008171">
    <property type="term" value="F:O-methyltransferase activity"/>
    <property type="evidence" value="ECO:0007669"/>
    <property type="project" value="InterPro"/>
</dbReference>
<dbReference type="Gene3D" id="3.40.50.150">
    <property type="entry name" value="Vaccinia Virus protein VP39"/>
    <property type="match status" value="1"/>
</dbReference>
<keyword evidence="2" id="KW-0808">Transferase</keyword>
<reference evidence="4" key="2">
    <citation type="submission" date="2021-04" db="EMBL/GenBank/DDBJ databases">
        <authorList>
            <person name="Gilroy R."/>
        </authorList>
    </citation>
    <scope>NUCLEOTIDE SEQUENCE</scope>
    <source>
        <strain evidence="4">CHK156-179</strain>
    </source>
</reference>
<dbReference type="Proteomes" id="UP000824221">
    <property type="component" value="Unassembled WGS sequence"/>
</dbReference>
<evidence type="ECO:0000313" key="5">
    <source>
        <dbReference type="Proteomes" id="UP000824221"/>
    </source>
</evidence>
<organism evidence="4 5">
    <name type="scientific">Candidatus Gallimonas gallistercoris</name>
    <dbReference type="NCBI Taxonomy" id="2838602"/>
    <lineage>
        <taxon>Bacteria</taxon>
        <taxon>Bacillati</taxon>
        <taxon>Bacillota</taxon>
        <taxon>Clostridia</taxon>
        <taxon>Candidatus Gallimonas</taxon>
    </lineage>
</organism>
<keyword evidence="1" id="KW-0489">Methyltransferase</keyword>
<dbReference type="InterPro" id="IPR002935">
    <property type="entry name" value="SAM_O-MeTrfase"/>
</dbReference>
<dbReference type="AlphaFoldDB" id="A0A9D2H2M0"/>
<evidence type="ECO:0000313" key="4">
    <source>
        <dbReference type="EMBL" id="HJA02644.1"/>
    </source>
</evidence>
<protein>
    <submittedName>
        <fullName evidence="4">O-methyltransferase</fullName>
    </submittedName>
</protein>
<gene>
    <name evidence="4" type="ORF">H9797_04605</name>
</gene>
<dbReference type="PANTHER" id="PTHR10509">
    <property type="entry name" value="O-METHYLTRANSFERASE-RELATED"/>
    <property type="match status" value="1"/>
</dbReference>
<comment type="caution">
    <text evidence="4">The sequence shown here is derived from an EMBL/GenBank/DDBJ whole genome shotgun (WGS) entry which is preliminary data.</text>
</comment>
<keyword evidence="3" id="KW-0949">S-adenosyl-L-methionine</keyword>
<evidence type="ECO:0000256" key="3">
    <source>
        <dbReference type="ARBA" id="ARBA00022691"/>
    </source>
</evidence>
<dbReference type="PANTHER" id="PTHR10509:SF14">
    <property type="entry name" value="CAFFEOYL-COA O-METHYLTRANSFERASE 3-RELATED"/>
    <property type="match status" value="1"/>
</dbReference>
<dbReference type="PROSITE" id="PS51682">
    <property type="entry name" value="SAM_OMT_I"/>
    <property type="match status" value="1"/>
</dbReference>